<dbReference type="InterPro" id="IPR033749">
    <property type="entry name" value="Polyprenyl_synt_CS"/>
</dbReference>
<comment type="caution">
    <text evidence="7">The sequence shown here is derived from an EMBL/GenBank/DDBJ whole genome shotgun (WGS) entry which is preliminary data.</text>
</comment>
<evidence type="ECO:0000256" key="3">
    <source>
        <dbReference type="ARBA" id="ARBA00022679"/>
    </source>
</evidence>
<evidence type="ECO:0000256" key="4">
    <source>
        <dbReference type="ARBA" id="ARBA00022723"/>
    </source>
</evidence>
<dbReference type="EMBL" id="BAAALT010000007">
    <property type="protein sequence ID" value="GAA1785090.1"/>
    <property type="molecule type" value="Genomic_DNA"/>
</dbReference>
<dbReference type="PANTHER" id="PTHR12001">
    <property type="entry name" value="GERANYLGERANYL PYROPHOSPHATE SYNTHASE"/>
    <property type="match status" value="1"/>
</dbReference>
<dbReference type="PROSITE" id="PS00444">
    <property type="entry name" value="POLYPRENYL_SYNTHASE_2"/>
    <property type="match status" value="1"/>
</dbReference>
<dbReference type="SFLD" id="SFLDS00005">
    <property type="entry name" value="Isoprenoid_Synthase_Type_I"/>
    <property type="match status" value="1"/>
</dbReference>
<organism evidence="7 8">
    <name type="scientific">Luedemannella flava</name>
    <dbReference type="NCBI Taxonomy" id="349316"/>
    <lineage>
        <taxon>Bacteria</taxon>
        <taxon>Bacillati</taxon>
        <taxon>Actinomycetota</taxon>
        <taxon>Actinomycetes</taxon>
        <taxon>Micromonosporales</taxon>
        <taxon>Micromonosporaceae</taxon>
        <taxon>Luedemannella</taxon>
    </lineage>
</organism>
<dbReference type="SFLD" id="SFLDG01017">
    <property type="entry name" value="Polyprenyl_Transferase_Like"/>
    <property type="match status" value="1"/>
</dbReference>
<accession>A0ABP4XJH6</accession>
<sequence>MHPADHADLRARVGKALSAFLTEQRALLSGIDPALADVADAIDDFVLGGGKRLRPAFAYWGYRAAGGEDDDAVVAAVAALEFVQASALMHDDLIDGSDTRRGVPAVHRRFATRHTGAGWQGGADAFGAAAAVLLGDLCLVWSDELLHTSGLDAAAIGRARPVFDLMRTEVTIGQYLDVHTQVTGDTSVRRASTVARYKSAKYTVERPLLLGAAIADAPPAVSTTLSGYGLPLGEAFQLRDDVLGVFGDPATTGKPAGDDLREGKRTYLVAAAFDAADRARADALSAGLGDPGLTADDVTRLRDIIVGTGALDRTERRIADLTAAALAALDAVGLDPQATAILRDLAAAATSRTA</sequence>
<keyword evidence="5" id="KW-0460">Magnesium</keyword>
<dbReference type="Proteomes" id="UP001500218">
    <property type="component" value="Unassembled WGS sequence"/>
</dbReference>
<evidence type="ECO:0000256" key="1">
    <source>
        <dbReference type="ARBA" id="ARBA00001946"/>
    </source>
</evidence>
<name>A0ABP4XJH6_9ACTN</name>
<evidence type="ECO:0000313" key="8">
    <source>
        <dbReference type="Proteomes" id="UP001500218"/>
    </source>
</evidence>
<evidence type="ECO:0000256" key="6">
    <source>
        <dbReference type="RuleBase" id="RU004466"/>
    </source>
</evidence>
<protein>
    <submittedName>
        <fullName evidence="7">Polyprenyl synthetase family protein</fullName>
    </submittedName>
</protein>
<evidence type="ECO:0000313" key="7">
    <source>
        <dbReference type="EMBL" id="GAA1785090.1"/>
    </source>
</evidence>
<dbReference type="PANTHER" id="PTHR12001:SF85">
    <property type="entry name" value="SHORT CHAIN ISOPRENYL DIPHOSPHATE SYNTHASE"/>
    <property type="match status" value="1"/>
</dbReference>
<dbReference type="Pfam" id="PF00348">
    <property type="entry name" value="polyprenyl_synt"/>
    <property type="match status" value="1"/>
</dbReference>
<evidence type="ECO:0000256" key="5">
    <source>
        <dbReference type="ARBA" id="ARBA00022842"/>
    </source>
</evidence>
<comment type="similarity">
    <text evidence="2 6">Belongs to the FPP/GGPP synthase family.</text>
</comment>
<dbReference type="SUPFAM" id="SSF48576">
    <property type="entry name" value="Terpenoid synthases"/>
    <property type="match status" value="1"/>
</dbReference>
<gene>
    <name evidence="7" type="ORF">GCM10009682_03930</name>
</gene>
<comment type="cofactor">
    <cofactor evidence="1">
        <name>Mg(2+)</name>
        <dbReference type="ChEBI" id="CHEBI:18420"/>
    </cofactor>
</comment>
<dbReference type="Gene3D" id="1.10.600.10">
    <property type="entry name" value="Farnesyl Diphosphate Synthase"/>
    <property type="match status" value="1"/>
</dbReference>
<keyword evidence="4" id="KW-0479">Metal-binding</keyword>
<dbReference type="CDD" id="cd00685">
    <property type="entry name" value="Trans_IPPS_HT"/>
    <property type="match status" value="1"/>
</dbReference>
<dbReference type="PROSITE" id="PS00723">
    <property type="entry name" value="POLYPRENYL_SYNTHASE_1"/>
    <property type="match status" value="1"/>
</dbReference>
<dbReference type="RefSeq" id="WP_344125533.1">
    <property type="nucleotide sequence ID" value="NZ_BAAALT010000007.1"/>
</dbReference>
<proteinExistence type="inferred from homology"/>
<dbReference type="InterPro" id="IPR000092">
    <property type="entry name" value="Polyprenyl_synt"/>
</dbReference>
<keyword evidence="3 6" id="KW-0808">Transferase</keyword>
<dbReference type="InterPro" id="IPR008949">
    <property type="entry name" value="Isoprenoid_synthase_dom_sf"/>
</dbReference>
<reference evidence="8" key="1">
    <citation type="journal article" date="2019" name="Int. J. Syst. Evol. Microbiol.">
        <title>The Global Catalogue of Microorganisms (GCM) 10K type strain sequencing project: providing services to taxonomists for standard genome sequencing and annotation.</title>
        <authorList>
            <consortium name="The Broad Institute Genomics Platform"/>
            <consortium name="The Broad Institute Genome Sequencing Center for Infectious Disease"/>
            <person name="Wu L."/>
            <person name="Ma J."/>
        </authorList>
    </citation>
    <scope>NUCLEOTIDE SEQUENCE [LARGE SCALE GENOMIC DNA]</scope>
    <source>
        <strain evidence="8">JCM 13250</strain>
    </source>
</reference>
<keyword evidence="8" id="KW-1185">Reference proteome</keyword>
<evidence type="ECO:0000256" key="2">
    <source>
        <dbReference type="ARBA" id="ARBA00006706"/>
    </source>
</evidence>